<proteinExistence type="predicted"/>
<dbReference type="KEGG" id="chyd:H4K34_11880"/>
<dbReference type="RefSeq" id="WP_210757611.1">
    <property type="nucleotide sequence ID" value="NZ_CP060139.1"/>
</dbReference>
<gene>
    <name evidence="1" type="ORF">H4K34_11880</name>
</gene>
<keyword evidence="2" id="KW-1185">Reference proteome</keyword>
<organism evidence="1 2">
    <name type="scientific">Croceimicrobium hydrocarbonivorans</name>
    <dbReference type="NCBI Taxonomy" id="2761580"/>
    <lineage>
        <taxon>Bacteria</taxon>
        <taxon>Pseudomonadati</taxon>
        <taxon>Bacteroidota</taxon>
        <taxon>Flavobacteriia</taxon>
        <taxon>Flavobacteriales</taxon>
        <taxon>Owenweeksiaceae</taxon>
        <taxon>Croceimicrobium</taxon>
    </lineage>
</organism>
<sequence length="268" mass="30895">MELTLTLEKMPAWLNDEGQATYILKADQDFIQLQRLLGQQITIEFVNEKYCANCGNRFEQLYRMGFCQNCFFTSPQAGESIIRPELSRAHEGIEDRDLEFEKSYQLQPHLVYLANSGDIKVGVTRMGQRPTRWIDQGASEAIVFAETENRYQAGQIEVAMKSHLGDKTPWQRMLKNEIPEINLLEEKQNLKSKLEGDLAQFYSSDDQLWKIDYPVLEYPTKVKSINLDKEPQIEAVLKGIRGQYLIFEGGRVLNVRANTGYRVKLSFA</sequence>
<dbReference type="Pfam" id="PF10977">
    <property type="entry name" value="DUF2797"/>
    <property type="match status" value="1"/>
</dbReference>
<dbReference type="InterPro" id="IPR021246">
    <property type="entry name" value="DUF2797"/>
</dbReference>
<evidence type="ECO:0000313" key="1">
    <source>
        <dbReference type="EMBL" id="QNR23075.1"/>
    </source>
</evidence>
<evidence type="ECO:0000313" key="2">
    <source>
        <dbReference type="Proteomes" id="UP000516305"/>
    </source>
</evidence>
<dbReference type="Proteomes" id="UP000516305">
    <property type="component" value="Chromosome"/>
</dbReference>
<accession>A0A7H0VBH7</accession>
<dbReference type="EMBL" id="CP060139">
    <property type="protein sequence ID" value="QNR23075.1"/>
    <property type="molecule type" value="Genomic_DNA"/>
</dbReference>
<protein>
    <submittedName>
        <fullName evidence="1">DUF2797 domain-containing protein</fullName>
    </submittedName>
</protein>
<name>A0A7H0VBH7_9FLAO</name>
<dbReference type="AlphaFoldDB" id="A0A7H0VBH7"/>
<reference evidence="1 2" key="1">
    <citation type="submission" date="2020-08" db="EMBL/GenBank/DDBJ databases">
        <title>Croceimicrobium hydrocarbonivorans gen. nov., sp. nov., a novel marine bacterium isolated from a bacterial consortium that degrades polyethylene terephthalate.</title>
        <authorList>
            <person name="Liu R."/>
        </authorList>
    </citation>
    <scope>NUCLEOTIDE SEQUENCE [LARGE SCALE GENOMIC DNA]</scope>
    <source>
        <strain evidence="1 2">A20-9</strain>
    </source>
</reference>